<dbReference type="EMBL" id="JAAAJA010000793">
    <property type="protein sequence ID" value="KAG0249596.1"/>
    <property type="molecule type" value="Genomic_DNA"/>
</dbReference>
<feature type="compositionally biased region" description="Polar residues" evidence="1">
    <location>
        <begin position="1331"/>
        <end position="1350"/>
    </location>
</feature>
<feature type="region of interest" description="Disordered" evidence="1">
    <location>
        <begin position="1596"/>
        <end position="1632"/>
    </location>
</feature>
<feature type="compositionally biased region" description="Polar residues" evidence="1">
    <location>
        <begin position="1391"/>
        <end position="1412"/>
    </location>
</feature>
<feature type="region of interest" description="Disordered" evidence="1">
    <location>
        <begin position="790"/>
        <end position="810"/>
    </location>
</feature>
<proteinExistence type="predicted"/>
<sequence>MRAEYSPPYENISNIKQDNRSYIDKAQVLSLSTYTSSWPDNKHRAESNSPSRSSPDPPAGLHSSSPITRLPVDILLYIASLRFLTLNDIVQWRATASVFYHSIQIPHAAMILQAAYLFQVRPRRGHRQLDQQQSPSTSSVQPALQPLQVVRPAKDIHSTYKDRQLQEIIARLTRLLLHPEFQPRLMRSTYSFRNRDPLISSLSSHHQHSYPRTIKKRTERIRRDLQDYPIFLTGNPPDLVRLAIEFGHVPFIDHLLYRGFRPRDLPEYFPLIPFLPVLNHNATDLAEESDKGVNPLEQEQAQAALLKRSRELSQIWECMHIASQELMDACSRADLEAVINVLDAALVHPRLSLDSTSHHQCDIHNSIPPEGTNYKGKQRQEYQADLQNEPDTSGAGPNAQVAEDDSHGLTGVGVGSSSSEVTHELRLASLAPIATHRSRMFRTRQRVNSNSSQQQQHPITRSSFSGLVPEQQELQSHMPWIDGRALTGALLAICFRRVGFDSPDDEALEESRAVLIVQEILKYDCMITAQSLGQAVLGIAYSRPRGSLKRAYDQRLQQQQGESRYGPKPHGGIETQRDKNGVHIGVMDLLMERIGPREWLKLIEHYLQLRAFEDLAVVLERCPFKGSQFEILDNGREGDQDHQSRARLRDTAVEPNHHHQQARELLCREAGICGMGARLTHFTGRGAGQAEYNVSSMFHESSRILFTGSGTRFSNNYMLPRGGFRGIGSNSSDHAGSVWGGEPAFDAMESYRAVELNSNMGTSDTEIAHPFGHPTLPGSEQLEPQQQYPHLYRGHGADDDGDDGGASGVGTEVLGLQQDQIDYQDSNLAFDSMGSSTTTSLRPGPGIVGIAVQVQAPENILKALLKLGFRFLRICDLSIADNRHPLALQFQQQEKMNSQLIEFCMIPNAERQEATSVGPESGSRVVQGTDYGDRALRTMIKRDSRRFDTADQELHAMATQQFLYPAVDDSMRGSVSIPVLPSGDADSSTHSSSDASNQKSLVVPTSSPSSSNMAPFPTIAPSEMSKETRPTVVSTTSPPSTPSGRLQFMLPPIQLGDSFDDIAAAADFQWSVQPQLSPIQSPLNQEQYRKCGLSKLIPLPNRTSMVESRITMGSSHWESGRGKDAGADKAARTALKAQQRMLSEATKSKVREHLSSKYIDLTTVGICLSQACYYQKELLLSTLLEHRLLIAQDALTGAVQVAASVGWKRGLEILLMQQGDLEAEIEPVVTTTSEYVHLGASMKWDYATAPQMCLPNNKMSSSNSKTASPGSRRNTRVVTAGGLVDRGIRRYQSDNSPLNRFGVSEVSIDNSNVYGAPSPVQSFEFNRRSSVDFSHTPSYSSTRHPSTPVETTLMGPVIPTARSSSLKSMLSGVLPNLAASLPNTPFKESPKVNQKQRATGQRSQERTQGQSLESERLQEVQRSKSMPPTIMLSTATLWSLPSVMMKRKSRNAVIALMAACSRNDPGLVHWLVDSFADIKVVHIMQALMIACDRGLIAVVQVLVGDSSVTPHGSGNRNRDESRDLFRKWLAFQHKRIMELTVPYGRILVTEEGSSSQRFDSFPFLFLMESSPIFRHYYRILNTLSTCQFMKRRGSNPERYTLSHSQPHQQSLASSPQPQEQSRQQYQARERTRPLMLKESKHEIIRILLDPILKTLGPISVRKALDKMPQDCWWPLDHDVRLAVDQEARKAMVEIVTAEKQQQRELGQHSYHGYRFENKIVKEVGHDGSDGMQRNEQCHKTTGHWRNVQMWVARKSNKRKTQPSADKKKAAAPGGIITTSKPFFRRMSLGNIAM</sequence>
<organism evidence="2 3">
    <name type="scientific">Mortierella polycephala</name>
    <dbReference type="NCBI Taxonomy" id="41804"/>
    <lineage>
        <taxon>Eukaryota</taxon>
        <taxon>Fungi</taxon>
        <taxon>Fungi incertae sedis</taxon>
        <taxon>Mucoromycota</taxon>
        <taxon>Mortierellomycotina</taxon>
        <taxon>Mortierellomycetes</taxon>
        <taxon>Mortierellales</taxon>
        <taxon>Mortierellaceae</taxon>
        <taxon>Mortierella</taxon>
    </lineage>
</organism>
<feature type="region of interest" description="Disordered" evidence="1">
    <location>
        <begin position="38"/>
        <end position="64"/>
    </location>
</feature>
<feature type="compositionally biased region" description="Low complexity" evidence="1">
    <location>
        <begin position="1612"/>
        <end position="1626"/>
    </location>
</feature>
<dbReference type="OrthoDB" id="2414666at2759"/>
<feature type="region of interest" description="Disordered" evidence="1">
    <location>
        <begin position="443"/>
        <end position="462"/>
    </location>
</feature>
<feature type="region of interest" description="Disordered" evidence="1">
    <location>
        <begin position="975"/>
        <end position="1045"/>
    </location>
</feature>
<keyword evidence="3" id="KW-1185">Reference proteome</keyword>
<feature type="region of interest" description="Disordered" evidence="1">
    <location>
        <begin position="1331"/>
        <end position="1351"/>
    </location>
</feature>
<feature type="compositionally biased region" description="Polar residues" evidence="1">
    <location>
        <begin position="1601"/>
        <end position="1611"/>
    </location>
</feature>
<dbReference type="Proteomes" id="UP000726737">
    <property type="component" value="Unassembled WGS sequence"/>
</dbReference>
<evidence type="ECO:0000313" key="2">
    <source>
        <dbReference type="EMBL" id="KAG0249596.1"/>
    </source>
</evidence>
<protein>
    <submittedName>
        <fullName evidence="2">Uncharacterized protein</fullName>
    </submittedName>
</protein>
<feature type="region of interest" description="Disordered" evidence="1">
    <location>
        <begin position="1381"/>
        <end position="1424"/>
    </location>
</feature>
<accession>A0A9P6PNN8</accession>
<evidence type="ECO:0000256" key="1">
    <source>
        <dbReference type="SAM" id="MobiDB-lite"/>
    </source>
</evidence>
<feature type="compositionally biased region" description="Basic and acidic residues" evidence="1">
    <location>
        <begin position="1413"/>
        <end position="1422"/>
    </location>
</feature>
<feature type="region of interest" description="Disordered" evidence="1">
    <location>
        <begin position="357"/>
        <end position="417"/>
    </location>
</feature>
<gene>
    <name evidence="2" type="ORF">BG011_009107</name>
</gene>
<comment type="caution">
    <text evidence="2">The sequence shown here is derived from an EMBL/GenBank/DDBJ whole genome shotgun (WGS) entry which is preliminary data.</text>
</comment>
<name>A0A9P6PNN8_9FUNG</name>
<reference evidence="2" key="1">
    <citation type="journal article" date="2020" name="Fungal Divers.">
        <title>Resolving the Mortierellaceae phylogeny through synthesis of multi-gene phylogenetics and phylogenomics.</title>
        <authorList>
            <person name="Vandepol N."/>
            <person name="Liber J."/>
            <person name="Desiro A."/>
            <person name="Na H."/>
            <person name="Kennedy M."/>
            <person name="Barry K."/>
            <person name="Grigoriev I.V."/>
            <person name="Miller A.N."/>
            <person name="O'Donnell K."/>
            <person name="Stajich J.E."/>
            <person name="Bonito G."/>
        </authorList>
    </citation>
    <scope>NUCLEOTIDE SEQUENCE</scope>
    <source>
        <strain evidence="2">KOD948</strain>
    </source>
</reference>
<feature type="compositionally biased region" description="Low complexity" evidence="1">
    <location>
        <begin position="982"/>
        <end position="1011"/>
    </location>
</feature>
<feature type="region of interest" description="Disordered" evidence="1">
    <location>
        <begin position="1754"/>
        <end position="1773"/>
    </location>
</feature>
<feature type="region of interest" description="Disordered" evidence="1">
    <location>
        <begin position="554"/>
        <end position="577"/>
    </location>
</feature>
<evidence type="ECO:0000313" key="3">
    <source>
        <dbReference type="Proteomes" id="UP000726737"/>
    </source>
</evidence>